<name>A0A4Y3R5S7_STRCI</name>
<keyword evidence="3" id="KW-1185">Reference proteome</keyword>
<protein>
    <submittedName>
        <fullName evidence="2">Lipoprotein</fullName>
    </submittedName>
</protein>
<sequence length="252" mass="26269">MTGRARAPRSAALFAVVCASATTVLSACGGEDPDAGTNGVGKLSAAKIEKKARAAADGARSVKVSGNVVSKGRSYRLTMQLTEDGGTGEVSSRGGSTFELLRVRKDLYLKAGTDFWASQGKDGGKPGKSDTAAAGKLDGKYVKVPHDDPAYQQFSGFTDMRVLLDGLLAMDGSRETGERGELGGTRTIRVLADKGRGGTMDVSLKGTPYPLRIKRGGDTGTVRLTGWNSSVPLKAPAKNETVDYGHKISPEG</sequence>
<dbReference type="PROSITE" id="PS51257">
    <property type="entry name" value="PROKAR_LIPOPROTEIN"/>
    <property type="match status" value="1"/>
</dbReference>
<dbReference type="RefSeq" id="WP_030883392.1">
    <property type="nucleotide sequence ID" value="NZ_BJMM01000028.1"/>
</dbReference>
<evidence type="ECO:0000313" key="2">
    <source>
        <dbReference type="EMBL" id="GEB52187.1"/>
    </source>
</evidence>
<evidence type="ECO:0000256" key="1">
    <source>
        <dbReference type="SAM" id="SignalP"/>
    </source>
</evidence>
<feature type="chain" id="PRO_5039201323" evidence="1">
    <location>
        <begin position="27"/>
        <end position="252"/>
    </location>
</feature>
<keyword evidence="2" id="KW-0449">Lipoprotein</keyword>
<accession>A0A4Y3R5S7</accession>
<dbReference type="Proteomes" id="UP000319210">
    <property type="component" value="Unassembled WGS sequence"/>
</dbReference>
<dbReference type="AlphaFoldDB" id="A0A4Y3R5S7"/>
<organism evidence="2 3">
    <name type="scientific">Streptomyces cacaoi</name>
    <dbReference type="NCBI Taxonomy" id="1898"/>
    <lineage>
        <taxon>Bacteria</taxon>
        <taxon>Bacillati</taxon>
        <taxon>Actinomycetota</taxon>
        <taxon>Actinomycetes</taxon>
        <taxon>Kitasatosporales</taxon>
        <taxon>Streptomycetaceae</taxon>
        <taxon>Streptomyces</taxon>
    </lineage>
</organism>
<proteinExistence type="predicted"/>
<reference evidence="2 3" key="1">
    <citation type="submission" date="2019-06" db="EMBL/GenBank/DDBJ databases">
        <title>Whole genome shotgun sequence of Streptomyces cacaoi subsp. cacaoi NBRC 12748.</title>
        <authorList>
            <person name="Hosoyama A."/>
            <person name="Uohara A."/>
            <person name="Ohji S."/>
            <person name="Ichikawa N."/>
        </authorList>
    </citation>
    <scope>NUCLEOTIDE SEQUENCE [LARGE SCALE GENOMIC DNA]</scope>
    <source>
        <strain evidence="2 3">NBRC 12748</strain>
    </source>
</reference>
<evidence type="ECO:0000313" key="3">
    <source>
        <dbReference type="Proteomes" id="UP000319210"/>
    </source>
</evidence>
<keyword evidence="1" id="KW-0732">Signal</keyword>
<feature type="signal peptide" evidence="1">
    <location>
        <begin position="1"/>
        <end position="26"/>
    </location>
</feature>
<dbReference type="EMBL" id="BJMM01000028">
    <property type="protein sequence ID" value="GEB52187.1"/>
    <property type="molecule type" value="Genomic_DNA"/>
</dbReference>
<comment type="caution">
    <text evidence="2">The sequence shown here is derived from an EMBL/GenBank/DDBJ whole genome shotgun (WGS) entry which is preliminary data.</text>
</comment>
<gene>
    <name evidence="2" type="ORF">SCA03_47380</name>
</gene>